<proteinExistence type="predicted"/>
<dbReference type="GO" id="GO:0006313">
    <property type="term" value="P:DNA transposition"/>
    <property type="evidence" value="ECO:0007669"/>
    <property type="project" value="InterPro"/>
</dbReference>
<dbReference type="GO" id="GO:0003677">
    <property type="term" value="F:DNA binding"/>
    <property type="evidence" value="ECO:0007669"/>
    <property type="project" value="InterPro"/>
</dbReference>
<dbReference type="Pfam" id="PF01609">
    <property type="entry name" value="DDE_Tnp_1"/>
    <property type="match status" value="1"/>
</dbReference>
<accession>X0Z015</accession>
<feature type="domain" description="Transposase IS4-like" evidence="1">
    <location>
        <begin position="109"/>
        <end position="242"/>
    </location>
</feature>
<feature type="non-terminal residue" evidence="2">
    <location>
        <position position="263"/>
    </location>
</feature>
<dbReference type="AlphaFoldDB" id="X0Z015"/>
<reference evidence="2" key="1">
    <citation type="journal article" date="2014" name="Front. Microbiol.">
        <title>High frequency of phylogenetically diverse reductive dehalogenase-homologous genes in deep subseafloor sedimentary metagenomes.</title>
        <authorList>
            <person name="Kawai M."/>
            <person name="Futagami T."/>
            <person name="Toyoda A."/>
            <person name="Takaki Y."/>
            <person name="Nishi S."/>
            <person name="Hori S."/>
            <person name="Arai W."/>
            <person name="Tsubouchi T."/>
            <person name="Morono Y."/>
            <person name="Uchiyama I."/>
            <person name="Ito T."/>
            <person name="Fujiyama A."/>
            <person name="Inagaki F."/>
            <person name="Takami H."/>
        </authorList>
    </citation>
    <scope>NUCLEOTIDE SEQUENCE</scope>
    <source>
        <strain evidence="2">Expedition CK06-06</strain>
    </source>
</reference>
<evidence type="ECO:0000259" key="1">
    <source>
        <dbReference type="Pfam" id="PF01609"/>
    </source>
</evidence>
<name>X0Z015_9ZZZZ</name>
<organism evidence="2">
    <name type="scientific">marine sediment metagenome</name>
    <dbReference type="NCBI Taxonomy" id="412755"/>
    <lineage>
        <taxon>unclassified sequences</taxon>
        <taxon>metagenomes</taxon>
        <taxon>ecological metagenomes</taxon>
    </lineage>
</organism>
<protein>
    <recommendedName>
        <fullName evidence="1">Transposase IS4-like domain-containing protein</fullName>
    </recommendedName>
</protein>
<dbReference type="PANTHER" id="PTHR33408">
    <property type="entry name" value="TRANSPOSASE"/>
    <property type="match status" value="1"/>
</dbReference>
<dbReference type="GO" id="GO:0004803">
    <property type="term" value="F:transposase activity"/>
    <property type="evidence" value="ECO:0007669"/>
    <property type="project" value="InterPro"/>
</dbReference>
<comment type="caution">
    <text evidence="2">The sequence shown here is derived from an EMBL/GenBank/DDBJ whole genome shotgun (WGS) entry which is preliminary data.</text>
</comment>
<gene>
    <name evidence="2" type="ORF">S01H4_12298</name>
</gene>
<sequence length="263" mass="29599">HSIFSKARVRFGKKLFVDIFEKILVKCIELGLVSSEGMLIDSTIVRANASDSSMVEINLSPGQYWKRLDRLDRPKKKLDGGRYTGEVDKNKMGKRRRDINRLSLRKKSKTDPDATIVYKPGTGSHLSYKAHIATDTNGVITAVSASPSVSHDTGAVPDLIESHEKILGTPSWIAADTKYGFEECLKYLQDKNIKTAIRPETKTSKPGYFSKNKFKYNSSIDCYICPNGKLLKRKSKNYSHNRINYKSNKLDCNLCPLRGKCIS</sequence>
<dbReference type="InterPro" id="IPR002559">
    <property type="entry name" value="Transposase_11"/>
</dbReference>
<dbReference type="EMBL" id="BART01005193">
    <property type="protein sequence ID" value="GAG62369.1"/>
    <property type="molecule type" value="Genomic_DNA"/>
</dbReference>
<feature type="non-terminal residue" evidence="2">
    <location>
        <position position="1"/>
    </location>
</feature>
<evidence type="ECO:0000313" key="2">
    <source>
        <dbReference type="EMBL" id="GAG62369.1"/>
    </source>
</evidence>